<keyword evidence="2" id="KW-1185">Reference proteome</keyword>
<evidence type="ECO:0000313" key="2">
    <source>
        <dbReference type="Proteomes" id="UP000321275"/>
    </source>
</evidence>
<comment type="caution">
    <text evidence="1">The sequence shown here is derived from an EMBL/GenBank/DDBJ whole genome shotgun (WGS) entry which is preliminary data.</text>
</comment>
<sequence length="587" mass="67309">MLNRYYRDELNFLKRQGRDFAEANPGLSRFLSERSTDPDVERLLEGFAFLTGRMREKVEDEFPELTHSLINMLWPNYLRPVPSMTLVQFQPIWHALSASQRIAAGTALASQPVDGTPCRFHTCHEVALYPLEHAGVTAQHSREASIVELALDVHSDQPLDELGIEALRLHLGGDGYTARTLYLWLNHYLARIELEVDGDTQRLPVGTLKPVGFEREHALLPYPRNVHQGYRILQEYLCFPEAFQFVELEALGRRLPPRQARRLTLRFVFSRTLPADAKVHDEHLALYCTPAINLFTHDADPIDLSGERSEYRIHPSSRHPDHYEVFSVDAVQGWLESASGKIRGKPRDYVPFESFQHQIERDRQRESLYYRVRVRDSLRGDGFDHDIAFVRGDERACLGLRETLSLRLTCSNRALPERLTVGDICVPTESSPAYADFRNLTRPTPTLRPTLDGSLLWTLISNLSLNYLSLLERDALSSVLRAYDFRALVDRQAERVSQQRLAGIAAIETRPIDRLERGLPVRGLRSTMTLEQSAFGDEGSLYLFGSVLSHFFSLYASINSFHELHVINRHNRERYAWTLRPGQQPLM</sequence>
<dbReference type="Pfam" id="PF05947">
    <property type="entry name" value="T6SS_TssF"/>
    <property type="match status" value="1"/>
</dbReference>
<dbReference type="PANTHER" id="PTHR35370:SF4">
    <property type="entry name" value="TYPE VI SECRETION SYSTEM BASEPLATE SUBUNIT TSSF"/>
    <property type="match status" value="1"/>
</dbReference>
<dbReference type="AlphaFoldDB" id="A0A510X8Z0"/>
<organism evidence="1 2">
    <name type="scientific">Bisbaumannia pacifica</name>
    <dbReference type="NCBI Taxonomy" id="77098"/>
    <lineage>
        <taxon>Bacteria</taxon>
        <taxon>Pseudomonadati</taxon>
        <taxon>Pseudomonadota</taxon>
        <taxon>Gammaproteobacteria</taxon>
        <taxon>Oceanospirillales</taxon>
        <taxon>Halomonadaceae</taxon>
        <taxon>Bisbaumannia</taxon>
    </lineage>
</organism>
<name>A0A510X8Z0_9GAMM</name>
<dbReference type="Proteomes" id="UP000321275">
    <property type="component" value="Unassembled WGS sequence"/>
</dbReference>
<proteinExistence type="predicted"/>
<evidence type="ECO:0000313" key="1">
    <source>
        <dbReference type="EMBL" id="GEK47873.1"/>
    </source>
</evidence>
<dbReference type="PIRSF" id="PIRSF028304">
    <property type="entry name" value="UCP028304"/>
    <property type="match status" value="1"/>
</dbReference>
<gene>
    <name evidence="1" type="ORF">HPA02_21560</name>
</gene>
<dbReference type="RefSeq" id="WP_146803214.1">
    <property type="nucleotide sequence ID" value="NZ_BJUK01000023.1"/>
</dbReference>
<reference evidence="1 2" key="1">
    <citation type="submission" date="2019-07" db="EMBL/GenBank/DDBJ databases">
        <title>Whole genome shotgun sequence of Halomonas pacifica NBRC 102220.</title>
        <authorList>
            <person name="Hosoyama A."/>
            <person name="Uohara A."/>
            <person name="Ohji S."/>
            <person name="Ichikawa N."/>
        </authorList>
    </citation>
    <scope>NUCLEOTIDE SEQUENCE [LARGE SCALE GENOMIC DNA]</scope>
    <source>
        <strain evidence="1 2">NBRC 102220</strain>
    </source>
</reference>
<dbReference type="InterPro" id="IPR010272">
    <property type="entry name" value="T6SS_TssF"/>
</dbReference>
<dbReference type="EMBL" id="BJUK01000023">
    <property type="protein sequence ID" value="GEK47873.1"/>
    <property type="molecule type" value="Genomic_DNA"/>
</dbReference>
<dbReference type="OrthoDB" id="9763676at2"/>
<protein>
    <submittedName>
        <fullName evidence="1">Type VI secretion protein</fullName>
    </submittedName>
</protein>
<dbReference type="PANTHER" id="PTHR35370">
    <property type="entry name" value="CYTOPLASMIC PROTEIN-RELATED-RELATED"/>
    <property type="match status" value="1"/>
</dbReference>
<accession>A0A510X8Z0</accession>
<dbReference type="NCBIfam" id="TIGR03359">
    <property type="entry name" value="VI_chp_6"/>
    <property type="match status" value="1"/>
</dbReference>